<dbReference type="CDD" id="cd07961">
    <property type="entry name" value="Anticodon_Ia_Ile_ABEc"/>
    <property type="match status" value="1"/>
</dbReference>
<comment type="domain">
    <text evidence="15">IleRS has two distinct active sites: one for aminoacylation and one for editing. The misactivated valine is translocated from the active site to the editing site, which sterically excludes the correctly activated isoleucine. The single editing site contains two valyl binding pockets, one specific for each substrate (Val-AMP or Val-tRNA(Ile)).</text>
</comment>
<proteinExistence type="inferred from homology"/>
<evidence type="ECO:0000256" key="1">
    <source>
        <dbReference type="ARBA" id="ARBA00001947"/>
    </source>
</evidence>
<dbReference type="GO" id="GO:0005524">
    <property type="term" value="F:ATP binding"/>
    <property type="evidence" value="ECO:0007669"/>
    <property type="project" value="UniProtKB-UniRule"/>
</dbReference>
<evidence type="ECO:0000256" key="13">
    <source>
        <dbReference type="ARBA" id="ARBA00025217"/>
    </source>
</evidence>
<keyword evidence="6 15" id="KW-0436">Ligase</keyword>
<reference evidence="18 19" key="1">
    <citation type="journal article" date="2013" name="Genome Announc.">
        <title>Draft Genome Sequence of an Alphaproteobacterium, Caenispirillum salinarum AK4(T), Isolated from a Solar Saltern.</title>
        <authorList>
            <person name="Khatri I."/>
            <person name="Singh A."/>
            <person name="Korpole S."/>
            <person name="Pinnaka A.K."/>
            <person name="Subramanian S."/>
        </authorList>
    </citation>
    <scope>NUCLEOTIDE SEQUENCE [LARGE SCALE GENOMIC DNA]</scope>
    <source>
        <strain evidence="18 19">AK4</strain>
    </source>
</reference>
<keyword evidence="19" id="KW-1185">Reference proteome</keyword>
<dbReference type="GO" id="GO:0002161">
    <property type="term" value="F:aminoacyl-tRNA deacylase activity"/>
    <property type="evidence" value="ECO:0007669"/>
    <property type="project" value="InterPro"/>
</dbReference>
<dbReference type="InterPro" id="IPR002300">
    <property type="entry name" value="aa-tRNA-synth_Ia"/>
</dbReference>
<dbReference type="GO" id="GO:0008270">
    <property type="term" value="F:zinc ion binding"/>
    <property type="evidence" value="ECO:0007669"/>
    <property type="project" value="UniProtKB-UniRule"/>
</dbReference>
<dbReference type="SUPFAM" id="SSF52374">
    <property type="entry name" value="Nucleotidylyl transferase"/>
    <property type="match status" value="1"/>
</dbReference>
<dbReference type="PANTHER" id="PTHR42780">
    <property type="entry name" value="SOLEUCYL-TRNA SYNTHETASE"/>
    <property type="match status" value="1"/>
</dbReference>
<feature type="domain" description="Methionyl/Valyl/Leucyl/Isoleucyl-tRNA synthetase anticodon-binding" evidence="17">
    <location>
        <begin position="692"/>
        <end position="829"/>
    </location>
</feature>
<dbReference type="PATRIC" id="fig|1238182.3.peg.3408"/>
<dbReference type="EMBL" id="ANHY01000017">
    <property type="protein sequence ID" value="EKV28193.1"/>
    <property type="molecule type" value="Genomic_DNA"/>
</dbReference>
<dbReference type="InterPro" id="IPR002301">
    <property type="entry name" value="Ile-tRNA-ligase"/>
</dbReference>
<keyword evidence="5 15" id="KW-0963">Cytoplasm</keyword>
<dbReference type="Pfam" id="PF08264">
    <property type="entry name" value="Anticodon_1"/>
    <property type="match status" value="1"/>
</dbReference>
<feature type="short sequence motif" description="'HIGH' region" evidence="15">
    <location>
        <begin position="51"/>
        <end position="61"/>
    </location>
</feature>
<sequence length="1046" mass="118160">MTKHYPEIQSSPSFPKLEEEILETWKRDKIFERSVSQRSGEQEFVFYDGPPFANGLPHYGHLVTGFVKDIIPRFQTMKGHKVDRRFGWDCHGLPAELTTEKEIGVSGRHAILDYGIGKFNAACETSVMQFTADWEYYVTRQGRWVDFENDYKTLDITFMESVLWAFKTLHEKGLVYEGHKVVPYSWAVQSPLSNFETRLDNSYREREDPAITVAFSLTPKDGDKAPMKVLAWTTTPWTLPSNLALAVGPEIEYAVLEKDGEHLVIGAQTLARYKKELGALEQVGTITGADLVGRTYEPLFPYFKDTENAFQILGAEFVDVAEGSGVVHMAPGFGEDDLIVCEQYGIPLVVPVDNEGKFTTEVPEYQGMLVFDANKPIIQDLKAQGRVIKHEQYRHNYPHCWRTDEPLIYKAINSWYVKVSAFKDRMVELNQGINWIPGHVRDGLFGKWLENARDWNISRARFWGTPLPIWKSDDPRYPRVDVYGSLDDLERDFGVRPDNLHRPYIDELTRPNPDDPTGKSTMRRVEDVFDCWFESGSMPFAQVHYPFENKEWFEDHFPGDFIVEYVAQTRGWFYTLVVLATALFDKAPFRNCMCHGVVLDENHQKLSKRLKNYPDPVEVFNTYGSDALRFYMVSSPLLVGGDLAMPKDGRAIAQTQRQVLIPLWNAYYFFTLYANAEGVKAEAVTSSENVLDRYILGKTRRFIEDIEKALSVFDIPGACAVVPPFIDTLNNWYIRRSRPRFWAENGQADTAAFNTLYTVLTTFCRAAAPLLPFLTEKIYRGLTGAESVHLADWPDAFALPAEADLLETMDLVREIASGTLALRETAGKRVRLPLPELTVAVSGVERLKAFEDVIKDEVNVKTVTFDDNPHTYGTQSLHVNPKIGARIGKAMRDVMAASKKGEWAFKDDGTVEIAGQVLSGDDFSLRVLTAEGVHSQTIARGHGVVILDVETTPDLENEGLARDVIRLVQMTRKEADLHISDRIVLTIAAGTALRPALEQFGETVKRETLAVDLRLSDDMDGAHVAEHQMQGEPVRIGVAKAETAAA</sequence>
<evidence type="ECO:0000256" key="4">
    <source>
        <dbReference type="ARBA" id="ARBA00011245"/>
    </source>
</evidence>
<dbReference type="PRINTS" id="PR00984">
    <property type="entry name" value="TRNASYNTHILE"/>
</dbReference>
<comment type="catalytic activity">
    <reaction evidence="14 15">
        <text>tRNA(Ile) + L-isoleucine + ATP = L-isoleucyl-tRNA(Ile) + AMP + diphosphate</text>
        <dbReference type="Rhea" id="RHEA:11060"/>
        <dbReference type="Rhea" id="RHEA-COMP:9666"/>
        <dbReference type="Rhea" id="RHEA-COMP:9695"/>
        <dbReference type="ChEBI" id="CHEBI:30616"/>
        <dbReference type="ChEBI" id="CHEBI:33019"/>
        <dbReference type="ChEBI" id="CHEBI:58045"/>
        <dbReference type="ChEBI" id="CHEBI:78442"/>
        <dbReference type="ChEBI" id="CHEBI:78528"/>
        <dbReference type="ChEBI" id="CHEBI:456215"/>
        <dbReference type="EC" id="6.1.1.5"/>
    </reaction>
</comment>
<organism evidence="18 19">
    <name type="scientific">Caenispirillum salinarum AK4</name>
    <dbReference type="NCBI Taxonomy" id="1238182"/>
    <lineage>
        <taxon>Bacteria</taxon>
        <taxon>Pseudomonadati</taxon>
        <taxon>Pseudomonadota</taxon>
        <taxon>Alphaproteobacteria</taxon>
        <taxon>Rhodospirillales</taxon>
        <taxon>Novispirillaceae</taxon>
        <taxon>Caenispirillum</taxon>
    </lineage>
</organism>
<keyword evidence="7 15" id="KW-0479">Metal-binding</keyword>
<evidence type="ECO:0000256" key="2">
    <source>
        <dbReference type="ARBA" id="ARBA00004496"/>
    </source>
</evidence>
<feature type="short sequence motif" description="'KMSKS' region" evidence="15">
    <location>
        <begin position="605"/>
        <end position="609"/>
    </location>
</feature>
<dbReference type="Pfam" id="PF00133">
    <property type="entry name" value="tRNA-synt_1"/>
    <property type="match status" value="1"/>
</dbReference>
<dbReference type="GO" id="GO:0005737">
    <property type="term" value="C:cytoplasm"/>
    <property type="evidence" value="ECO:0007669"/>
    <property type="project" value="UniProtKB-SubCell"/>
</dbReference>
<comment type="subunit">
    <text evidence="4 15">Monomer.</text>
</comment>
<evidence type="ECO:0000256" key="12">
    <source>
        <dbReference type="ARBA" id="ARBA00023146"/>
    </source>
</evidence>
<dbReference type="AlphaFoldDB" id="K9HCE4"/>
<evidence type="ECO:0000256" key="8">
    <source>
        <dbReference type="ARBA" id="ARBA00022741"/>
    </source>
</evidence>
<name>K9HCE4_9PROT</name>
<evidence type="ECO:0000259" key="16">
    <source>
        <dbReference type="Pfam" id="PF00133"/>
    </source>
</evidence>
<dbReference type="SUPFAM" id="SSF47323">
    <property type="entry name" value="Anticodon-binding domain of a subclass of class I aminoacyl-tRNA synthetases"/>
    <property type="match status" value="1"/>
</dbReference>
<keyword evidence="12 15" id="KW-0030">Aminoacyl-tRNA synthetase</keyword>
<dbReference type="NCBIfam" id="TIGR00392">
    <property type="entry name" value="ileS"/>
    <property type="match status" value="1"/>
</dbReference>
<evidence type="ECO:0000256" key="10">
    <source>
        <dbReference type="ARBA" id="ARBA00022840"/>
    </source>
</evidence>
<dbReference type="GO" id="GO:0000049">
    <property type="term" value="F:tRNA binding"/>
    <property type="evidence" value="ECO:0007669"/>
    <property type="project" value="InterPro"/>
</dbReference>
<dbReference type="InterPro" id="IPR009080">
    <property type="entry name" value="tRNAsynth_Ia_anticodon-bd"/>
</dbReference>
<dbReference type="InterPro" id="IPR014729">
    <property type="entry name" value="Rossmann-like_a/b/a_fold"/>
</dbReference>
<dbReference type="Gene3D" id="3.40.50.620">
    <property type="entry name" value="HUPs"/>
    <property type="match status" value="2"/>
</dbReference>
<dbReference type="Gene3D" id="1.10.730.10">
    <property type="entry name" value="Isoleucyl-tRNA Synthetase, Domain 1"/>
    <property type="match status" value="1"/>
</dbReference>
<dbReference type="CDD" id="cd00818">
    <property type="entry name" value="IleRS_core"/>
    <property type="match status" value="1"/>
</dbReference>
<keyword evidence="10 15" id="KW-0067">ATP-binding</keyword>
<dbReference type="InterPro" id="IPR001412">
    <property type="entry name" value="aa-tRNA-synth_I_CS"/>
</dbReference>
<dbReference type="GO" id="GO:0006428">
    <property type="term" value="P:isoleucyl-tRNA aminoacylation"/>
    <property type="evidence" value="ECO:0007669"/>
    <property type="project" value="UniProtKB-UniRule"/>
</dbReference>
<evidence type="ECO:0000256" key="14">
    <source>
        <dbReference type="ARBA" id="ARBA00048359"/>
    </source>
</evidence>
<dbReference type="Pfam" id="PF19302">
    <property type="entry name" value="DUF5915"/>
    <property type="match status" value="1"/>
</dbReference>
<evidence type="ECO:0000256" key="3">
    <source>
        <dbReference type="ARBA" id="ARBA00007078"/>
    </source>
</evidence>
<dbReference type="InterPro" id="IPR013155">
    <property type="entry name" value="M/V/L/I-tRNA-synth_anticd-bd"/>
</dbReference>
<dbReference type="EC" id="6.1.1.5" evidence="15"/>
<comment type="function">
    <text evidence="13 15">Catalyzes the attachment of isoleucine to tRNA(Ile). As IleRS can inadvertently accommodate and process structurally similar amino acids such as valine, to avoid such errors it has two additional distinct tRNA(Ile)-dependent editing activities. One activity is designated as 'pretransfer' editing and involves the hydrolysis of activated Val-AMP. The other activity is designated 'posttransfer' editing and involves deacylation of mischarged Val-tRNA(Ile).</text>
</comment>
<dbReference type="STRING" id="1238182.C882_1194"/>
<evidence type="ECO:0000259" key="17">
    <source>
        <dbReference type="Pfam" id="PF08264"/>
    </source>
</evidence>
<dbReference type="RefSeq" id="WP_009541850.1">
    <property type="nucleotide sequence ID" value="NZ_ANHY01000017.1"/>
</dbReference>
<dbReference type="FunFam" id="3.40.50.620:FF:000075">
    <property type="entry name" value="Isoleucine--tRNA ligase"/>
    <property type="match status" value="1"/>
</dbReference>
<evidence type="ECO:0000313" key="18">
    <source>
        <dbReference type="EMBL" id="EKV28193.1"/>
    </source>
</evidence>
<feature type="binding site" evidence="15">
    <location>
        <position position="608"/>
    </location>
    <ligand>
        <name>ATP</name>
        <dbReference type="ChEBI" id="CHEBI:30616"/>
    </ligand>
</feature>
<dbReference type="InterPro" id="IPR009008">
    <property type="entry name" value="Val/Leu/Ile-tRNA-synth_edit"/>
</dbReference>
<evidence type="ECO:0000256" key="5">
    <source>
        <dbReference type="ARBA" id="ARBA00022490"/>
    </source>
</evidence>
<dbReference type="HAMAP" id="MF_02003">
    <property type="entry name" value="Ile_tRNA_synth_type2"/>
    <property type="match status" value="1"/>
</dbReference>
<evidence type="ECO:0000256" key="7">
    <source>
        <dbReference type="ARBA" id="ARBA00022723"/>
    </source>
</evidence>
<dbReference type="PROSITE" id="PS00178">
    <property type="entry name" value="AA_TRNA_LIGASE_I"/>
    <property type="match status" value="1"/>
</dbReference>
<gene>
    <name evidence="15" type="primary">ileS</name>
    <name evidence="18" type="ORF">C882_1194</name>
</gene>
<dbReference type="GO" id="GO:0004822">
    <property type="term" value="F:isoleucine-tRNA ligase activity"/>
    <property type="evidence" value="ECO:0007669"/>
    <property type="project" value="UniProtKB-UniRule"/>
</dbReference>
<keyword evidence="8 15" id="KW-0547">Nucleotide-binding</keyword>
<dbReference type="Proteomes" id="UP000009881">
    <property type="component" value="Unassembled WGS sequence"/>
</dbReference>
<dbReference type="FunFam" id="3.40.50.620:FF:000063">
    <property type="entry name" value="Isoleucine--tRNA ligase"/>
    <property type="match status" value="1"/>
</dbReference>
<dbReference type="PANTHER" id="PTHR42780:SF1">
    <property type="entry name" value="ISOLEUCINE--TRNA LIGASE, CYTOPLASMIC"/>
    <property type="match status" value="1"/>
</dbReference>
<evidence type="ECO:0000256" key="9">
    <source>
        <dbReference type="ARBA" id="ARBA00022833"/>
    </source>
</evidence>
<keyword evidence="11 15" id="KW-0648">Protein biosynthesis</keyword>
<evidence type="ECO:0000256" key="15">
    <source>
        <dbReference type="HAMAP-Rule" id="MF_02003"/>
    </source>
</evidence>
<comment type="caution">
    <text evidence="18">The sequence shown here is derived from an EMBL/GenBank/DDBJ whole genome shotgun (WGS) entry which is preliminary data.</text>
</comment>
<evidence type="ECO:0000256" key="6">
    <source>
        <dbReference type="ARBA" id="ARBA00022598"/>
    </source>
</evidence>
<dbReference type="InterPro" id="IPR023586">
    <property type="entry name" value="Ile-tRNA-ligase_type2"/>
</dbReference>
<accession>K9HCE4</accession>
<keyword evidence="9 15" id="KW-0862">Zinc</keyword>
<dbReference type="InterPro" id="IPR033709">
    <property type="entry name" value="Anticodon_Ile_ABEc"/>
</dbReference>
<evidence type="ECO:0000313" key="19">
    <source>
        <dbReference type="Proteomes" id="UP000009881"/>
    </source>
</evidence>
<feature type="domain" description="Aminoacyl-tRNA synthetase class Ia" evidence="16">
    <location>
        <begin position="21"/>
        <end position="637"/>
    </location>
</feature>
<protein>
    <recommendedName>
        <fullName evidence="15">Isoleucine--tRNA ligase</fullName>
        <ecNumber evidence="15">6.1.1.5</ecNumber>
    </recommendedName>
    <alternativeName>
        <fullName evidence="15">Isoleucyl-tRNA synthetase</fullName>
        <shortName evidence="15">IleRS</shortName>
    </alternativeName>
</protein>
<comment type="similarity">
    <text evidence="3 15">Belongs to the class-I aminoacyl-tRNA synthetase family. IleS type 2 subfamily.</text>
</comment>
<dbReference type="eggNOG" id="COG0060">
    <property type="taxonomic scope" value="Bacteria"/>
</dbReference>
<dbReference type="OrthoDB" id="9810365at2"/>
<dbReference type="SUPFAM" id="SSF50677">
    <property type="entry name" value="ValRS/IleRS/LeuRS editing domain"/>
    <property type="match status" value="1"/>
</dbReference>
<evidence type="ECO:0000256" key="11">
    <source>
        <dbReference type="ARBA" id="ARBA00022917"/>
    </source>
</evidence>
<comment type="cofactor">
    <cofactor evidence="1 15">
        <name>Zn(2+)</name>
        <dbReference type="ChEBI" id="CHEBI:29105"/>
    </cofactor>
</comment>
<comment type="subcellular location">
    <subcellularLocation>
        <location evidence="2 15">Cytoplasm</location>
    </subcellularLocation>
</comment>